<comment type="caution">
    <text evidence="4">The sequence shown here is derived from an EMBL/GenBank/DDBJ whole genome shotgun (WGS) entry which is preliminary data.</text>
</comment>
<dbReference type="GO" id="GO:0070210">
    <property type="term" value="C:Rpd3L-Expanded complex"/>
    <property type="evidence" value="ECO:0007669"/>
    <property type="project" value="TreeGrafter"/>
</dbReference>
<evidence type="ECO:0000313" key="4">
    <source>
        <dbReference type="EMBL" id="RDW92106.1"/>
    </source>
</evidence>
<dbReference type="Proteomes" id="UP000256328">
    <property type="component" value="Unassembled WGS sequence"/>
</dbReference>
<dbReference type="GO" id="GO:0006325">
    <property type="term" value="P:chromatin organization"/>
    <property type="evidence" value="ECO:0007669"/>
    <property type="project" value="UniProtKB-KW"/>
</dbReference>
<feature type="compositionally biased region" description="Basic residues" evidence="2">
    <location>
        <begin position="492"/>
        <end position="501"/>
    </location>
</feature>
<dbReference type="InterPro" id="IPR046341">
    <property type="entry name" value="SET_dom_sf"/>
</dbReference>
<dbReference type="AlphaFoldDB" id="A0A3D8T0M5"/>
<feature type="region of interest" description="Disordered" evidence="2">
    <location>
        <begin position="734"/>
        <end position="782"/>
    </location>
</feature>
<sequence length="994" mass="109588">MTERLLHSTTQLAHPIQAVFHSANPVQTGDAPPISESVEEEPYTIKCICDYSDDDGNTIYCETCDTWQHIECFYPGRVDDAAKEEFDHSCMDCKPRLLDGRHATERQRQQRQNKANNEGNEKKGKRPLAKSHKKKTKPSDLQVNGGNQHDHDVHKHNSPQDHNLPIKAKGHRSSKSVNSVAKRSPSYNSKPQNTIHPPSPAHTPPDLPNGFEVHGYSENFLILYKDDHDTTTEANTYSSLAVSNAMSSWLHDPNKLRLDTGVENGDEVFYKVKVGLDELKWPDLRIEHKTDTIFNDTVLQWRFLVTPKQLPPSSRIGELNGLVGFQRDYVSDPENRWQDTPHPRPFVFFHPRLPIFIDTRRQGSKCRYVRRSCRPNTSLEIYTIADSAEYHFWLISDGALVPNEQITLGWDFRFPSDVHSRFVRLLNLADDEGLRSEGTDLSEEEYNIISDVIHQVLSDHGGCACDLGSNCQFARFHRNYRGRIQASTNGARPKKGRKQKVHTSPNSTGQATNSRAASEGHQDPENDDDIRSMSGSVKGKPRSRDMTPLLGIRDINGILPESSDREKRKLAMEEQLFQKQAEQGQPPRKKKRASEVSNINPSLSAQTSLQTPKQRQKSVAQRSTGAQSTSSNTTRGRQYVDAGTSRRQSGSPNSGISPTTALPSLPDPSWRRESTSNHSRQPSPSQKYVDSCTQTDSVENAWFSRHNTPPRPRKNIITLSQRLLKNRQRLRAQQEAYVKPKRSNSINGEDDASVGSSASPAMELDTSHGHVFDHDSVGSPSEVRGRAASIASSTPSMDTPSCAMDAQAQDLSTNLHSIKPPPPQWSISSFGTGAPDVGGQGSPNMKLQMPPAPVFATSAASGSPTGSVTPSAATSSTAQSPYASNFSNAFASPTMNGVIHPSPVKTTKKLSLSDYKARRKLTDSSSSMKPSVRGSPTAPGILKPVLAVVEETKALGILDDTVVVERGIDPMDLAGDNTSTPKEPLPSDGTNGIL</sequence>
<keyword evidence="5" id="KW-1185">Reference proteome</keyword>
<dbReference type="InterPro" id="IPR011011">
    <property type="entry name" value="Znf_FYVE_PHD"/>
</dbReference>
<feature type="region of interest" description="Disordered" evidence="2">
    <location>
        <begin position="971"/>
        <end position="994"/>
    </location>
</feature>
<dbReference type="PANTHER" id="PTHR46462">
    <property type="entry name" value="UPSET, ISOFORM A"/>
    <property type="match status" value="1"/>
</dbReference>
<dbReference type="InterPro" id="IPR013083">
    <property type="entry name" value="Znf_RING/FYVE/PHD"/>
</dbReference>
<proteinExistence type="predicted"/>
<dbReference type="GO" id="GO:0034967">
    <property type="term" value="C:Set3 complex"/>
    <property type="evidence" value="ECO:0007669"/>
    <property type="project" value="TreeGrafter"/>
</dbReference>
<organism evidence="4 5">
    <name type="scientific">Coleophoma crateriformis</name>
    <dbReference type="NCBI Taxonomy" id="565419"/>
    <lineage>
        <taxon>Eukaryota</taxon>
        <taxon>Fungi</taxon>
        <taxon>Dikarya</taxon>
        <taxon>Ascomycota</taxon>
        <taxon>Pezizomycotina</taxon>
        <taxon>Leotiomycetes</taxon>
        <taxon>Helotiales</taxon>
        <taxon>Dermateaceae</taxon>
        <taxon>Coleophoma</taxon>
    </lineage>
</organism>
<feature type="compositionally biased region" description="Basic and acidic residues" evidence="2">
    <location>
        <begin position="148"/>
        <end position="159"/>
    </location>
</feature>
<reference evidence="4 5" key="1">
    <citation type="journal article" date="2018" name="IMA Fungus">
        <title>IMA Genome-F 9: Draft genome sequence of Annulohypoxylon stygium, Aspergillus mulundensis, Berkeleyomyces basicola (syn. Thielaviopsis basicola), Ceratocystis smalleyi, two Cercospora beticola strains, Coleophoma cylindrospora, Fusarium fracticaudum, Phialophora cf. hyalina, and Morchella septimelata.</title>
        <authorList>
            <person name="Wingfield B.D."/>
            <person name="Bills G.F."/>
            <person name="Dong Y."/>
            <person name="Huang W."/>
            <person name="Nel W.J."/>
            <person name="Swalarsk-Parry B.S."/>
            <person name="Vaghefi N."/>
            <person name="Wilken P.M."/>
            <person name="An Z."/>
            <person name="de Beer Z.W."/>
            <person name="De Vos L."/>
            <person name="Chen L."/>
            <person name="Duong T.A."/>
            <person name="Gao Y."/>
            <person name="Hammerbacher A."/>
            <person name="Kikkert J.R."/>
            <person name="Li Y."/>
            <person name="Li H."/>
            <person name="Li K."/>
            <person name="Li Q."/>
            <person name="Liu X."/>
            <person name="Ma X."/>
            <person name="Naidoo K."/>
            <person name="Pethybridge S.J."/>
            <person name="Sun J."/>
            <person name="Steenkamp E.T."/>
            <person name="van der Nest M.A."/>
            <person name="van Wyk S."/>
            <person name="Wingfield M.J."/>
            <person name="Xiong C."/>
            <person name="Yue Q."/>
            <person name="Zhang X."/>
        </authorList>
    </citation>
    <scope>NUCLEOTIDE SEQUENCE [LARGE SCALE GENOMIC DNA]</scope>
    <source>
        <strain evidence="4 5">BP5796</strain>
    </source>
</reference>
<feature type="compositionally biased region" description="Polar residues" evidence="2">
    <location>
        <begin position="595"/>
        <end position="636"/>
    </location>
</feature>
<dbReference type="InterPro" id="IPR001214">
    <property type="entry name" value="SET_dom"/>
</dbReference>
<feature type="compositionally biased region" description="Polar residues" evidence="2">
    <location>
        <begin position="502"/>
        <end position="516"/>
    </location>
</feature>
<dbReference type="PANTHER" id="PTHR46462:SF3">
    <property type="entry name" value="UPSET, ISOFORM A"/>
    <property type="match status" value="1"/>
</dbReference>
<feature type="compositionally biased region" description="Polar residues" evidence="2">
    <location>
        <begin position="645"/>
        <end position="662"/>
    </location>
</feature>
<dbReference type="OrthoDB" id="1928087at2759"/>
<feature type="compositionally biased region" description="Basic residues" evidence="2">
    <location>
        <begin position="123"/>
        <end position="136"/>
    </location>
</feature>
<evidence type="ECO:0000256" key="2">
    <source>
        <dbReference type="SAM" id="MobiDB-lite"/>
    </source>
</evidence>
<feature type="compositionally biased region" description="Basic and acidic residues" evidence="2">
    <location>
        <begin position="562"/>
        <end position="572"/>
    </location>
</feature>
<dbReference type="SMART" id="SM00317">
    <property type="entry name" value="SET"/>
    <property type="match status" value="1"/>
</dbReference>
<protein>
    <recommendedName>
        <fullName evidence="3">SET domain-containing protein</fullName>
    </recommendedName>
</protein>
<evidence type="ECO:0000256" key="1">
    <source>
        <dbReference type="ARBA" id="ARBA00022853"/>
    </source>
</evidence>
<dbReference type="Gene3D" id="3.30.40.10">
    <property type="entry name" value="Zinc/RING finger domain, C3HC4 (zinc finger)"/>
    <property type="match status" value="1"/>
</dbReference>
<evidence type="ECO:0000313" key="5">
    <source>
        <dbReference type="Proteomes" id="UP000256328"/>
    </source>
</evidence>
<gene>
    <name evidence="4" type="ORF">BP5796_01500</name>
</gene>
<feature type="compositionally biased region" description="Polar residues" evidence="2">
    <location>
        <begin position="676"/>
        <end position="693"/>
    </location>
</feature>
<keyword evidence="1" id="KW-0156">Chromatin regulator</keyword>
<dbReference type="EMBL" id="PDLN01000002">
    <property type="protein sequence ID" value="RDW92106.1"/>
    <property type="molecule type" value="Genomic_DNA"/>
</dbReference>
<evidence type="ECO:0000259" key="3">
    <source>
        <dbReference type="SMART" id="SM00317"/>
    </source>
</evidence>
<feature type="compositionally biased region" description="Polar residues" evidence="2">
    <location>
        <begin position="175"/>
        <end position="196"/>
    </location>
</feature>
<name>A0A3D8T0M5_9HELO</name>
<feature type="region of interest" description="Disordered" evidence="2">
    <location>
        <begin position="856"/>
        <end position="881"/>
    </location>
</feature>
<feature type="compositionally biased region" description="Pro residues" evidence="2">
    <location>
        <begin position="197"/>
        <end position="207"/>
    </location>
</feature>
<feature type="compositionally biased region" description="Basic and acidic residues" evidence="2">
    <location>
        <begin position="765"/>
        <end position="776"/>
    </location>
</feature>
<feature type="region of interest" description="Disordered" evidence="2">
    <location>
        <begin position="484"/>
        <end position="693"/>
    </location>
</feature>
<accession>A0A3D8T0M5</accession>
<feature type="region of interest" description="Disordered" evidence="2">
    <location>
        <begin position="104"/>
        <end position="211"/>
    </location>
</feature>
<dbReference type="SUPFAM" id="SSF82199">
    <property type="entry name" value="SET domain"/>
    <property type="match status" value="1"/>
</dbReference>
<dbReference type="Gene3D" id="2.170.270.10">
    <property type="entry name" value="SET domain"/>
    <property type="match status" value="1"/>
</dbReference>
<dbReference type="GO" id="GO:0006355">
    <property type="term" value="P:regulation of DNA-templated transcription"/>
    <property type="evidence" value="ECO:0007669"/>
    <property type="project" value="TreeGrafter"/>
</dbReference>
<feature type="domain" description="SET" evidence="3">
    <location>
        <begin position="289"/>
        <end position="417"/>
    </location>
</feature>
<dbReference type="SUPFAM" id="SSF57903">
    <property type="entry name" value="FYVE/PHD zinc finger"/>
    <property type="match status" value="1"/>
</dbReference>